<comment type="caution">
    <text evidence="7">The sequence shown here is derived from an EMBL/GenBank/DDBJ whole genome shotgun (WGS) entry which is preliminary data.</text>
</comment>
<evidence type="ECO:0000259" key="6">
    <source>
        <dbReference type="Pfam" id="PF00296"/>
    </source>
</evidence>
<accession>A0ABN2N739</accession>
<evidence type="ECO:0000313" key="7">
    <source>
        <dbReference type="EMBL" id="GAA1854211.1"/>
    </source>
</evidence>
<keyword evidence="8" id="KW-1185">Reference proteome</keyword>
<keyword evidence="2" id="KW-0288">FMN</keyword>
<dbReference type="NCBIfam" id="TIGR03860">
    <property type="entry name" value="FMN_nitrolo"/>
    <property type="match status" value="1"/>
</dbReference>
<dbReference type="PIRSF" id="PIRSF000337">
    <property type="entry name" value="NTA_MOA"/>
    <property type="match status" value="1"/>
</dbReference>
<dbReference type="PANTHER" id="PTHR30011">
    <property type="entry name" value="ALKANESULFONATE MONOOXYGENASE-RELATED"/>
    <property type="match status" value="1"/>
</dbReference>
<dbReference type="InterPro" id="IPR051260">
    <property type="entry name" value="Diverse_substr_monoxygenases"/>
</dbReference>
<comment type="similarity">
    <text evidence="5">Belongs to the NtaA/SnaA/DszA monooxygenase family.</text>
</comment>
<reference evidence="7 8" key="1">
    <citation type="journal article" date="2019" name="Int. J. Syst. Evol. Microbiol.">
        <title>The Global Catalogue of Microorganisms (GCM) 10K type strain sequencing project: providing services to taxonomists for standard genome sequencing and annotation.</title>
        <authorList>
            <consortium name="The Broad Institute Genomics Platform"/>
            <consortium name="The Broad Institute Genome Sequencing Center for Infectious Disease"/>
            <person name="Wu L."/>
            <person name="Ma J."/>
        </authorList>
    </citation>
    <scope>NUCLEOTIDE SEQUENCE [LARGE SCALE GENOMIC DNA]</scope>
    <source>
        <strain evidence="7 8">JCM 16009</strain>
    </source>
</reference>
<evidence type="ECO:0000256" key="2">
    <source>
        <dbReference type="ARBA" id="ARBA00022643"/>
    </source>
</evidence>
<gene>
    <name evidence="7" type="ORF">GCM10009836_37840</name>
</gene>
<keyword evidence="4 7" id="KW-0503">Monooxygenase</keyword>
<dbReference type="Proteomes" id="UP001500449">
    <property type="component" value="Unassembled WGS sequence"/>
</dbReference>
<organism evidence="7 8">
    <name type="scientific">Pseudonocardia ailaonensis</name>
    <dbReference type="NCBI Taxonomy" id="367279"/>
    <lineage>
        <taxon>Bacteria</taxon>
        <taxon>Bacillati</taxon>
        <taxon>Actinomycetota</taxon>
        <taxon>Actinomycetes</taxon>
        <taxon>Pseudonocardiales</taxon>
        <taxon>Pseudonocardiaceae</taxon>
        <taxon>Pseudonocardia</taxon>
    </lineage>
</organism>
<dbReference type="PANTHER" id="PTHR30011:SF16">
    <property type="entry name" value="C2H2 FINGER DOMAIN TRANSCRIPTION FACTOR (EUROFUNG)-RELATED"/>
    <property type="match status" value="1"/>
</dbReference>
<evidence type="ECO:0000256" key="3">
    <source>
        <dbReference type="ARBA" id="ARBA00023002"/>
    </source>
</evidence>
<evidence type="ECO:0000256" key="1">
    <source>
        <dbReference type="ARBA" id="ARBA00022630"/>
    </source>
</evidence>
<evidence type="ECO:0000256" key="5">
    <source>
        <dbReference type="ARBA" id="ARBA00033748"/>
    </source>
</evidence>
<keyword evidence="3" id="KW-0560">Oxidoreductase</keyword>
<name>A0ABN2N739_9PSEU</name>
<dbReference type="GO" id="GO:0004497">
    <property type="term" value="F:monooxygenase activity"/>
    <property type="evidence" value="ECO:0007669"/>
    <property type="project" value="UniProtKB-KW"/>
</dbReference>
<evidence type="ECO:0000256" key="4">
    <source>
        <dbReference type="ARBA" id="ARBA00023033"/>
    </source>
</evidence>
<dbReference type="EMBL" id="BAAAQK010000012">
    <property type="protein sequence ID" value="GAA1854211.1"/>
    <property type="molecule type" value="Genomic_DNA"/>
</dbReference>
<dbReference type="Gene3D" id="3.20.20.30">
    <property type="entry name" value="Luciferase-like domain"/>
    <property type="match status" value="1"/>
</dbReference>
<dbReference type="Pfam" id="PF00296">
    <property type="entry name" value="Bac_luciferase"/>
    <property type="match status" value="1"/>
</dbReference>
<protein>
    <submittedName>
        <fullName evidence="7">NtaA/DmoA family FMN-dependent monooxygenase</fullName>
    </submittedName>
</protein>
<dbReference type="InterPro" id="IPR016215">
    <property type="entry name" value="NTA_MOA"/>
</dbReference>
<dbReference type="InterPro" id="IPR011251">
    <property type="entry name" value="Luciferase-like_dom"/>
</dbReference>
<feature type="domain" description="Luciferase-like" evidence="6">
    <location>
        <begin position="2"/>
        <end position="383"/>
    </location>
</feature>
<dbReference type="InterPro" id="IPR036661">
    <property type="entry name" value="Luciferase-like_sf"/>
</dbReference>
<keyword evidence="1" id="KW-0285">Flavoprotein</keyword>
<proteinExistence type="inferred from homology"/>
<evidence type="ECO:0000313" key="8">
    <source>
        <dbReference type="Proteomes" id="UP001500449"/>
    </source>
</evidence>
<sequence>MMHLGWFLSFQVQSWNQMWSGNGGTEWNKPQLYVDVARSLERAGFDYMMFEDGSFVPDSYGSNHDWWLAAARSVPKQDPLPLIPMLAEHTSNIGFFATVTTSFHPPFMAARTAATIDHLTDGRFGLNLVTSHNVRTAQNFGHDTLFDHDERYRMADEWIDLCRKLWDTWDADAVVLDEERGVFADGSKVRPIDFAGEFYSSRGPLNTTRSPQGRPALCQAGGSKAGRAFGAKNVDTIIAQVNGVEDMKAYREEVTDHMIAAGRDPKECKVLFIITPVLGETDGEAQDRAERGRKAMAGAVEQNLASLSYATGQDFAKYDLDAPFPDIETNATQSSLALFKKLAAGKTLREFVTSDTRKSVDLVGTPDTVAGQMDEIMQEAGGDGFLISGSLHRRYVAEIADGLGAALRRRGLTRDGYSGSTLRENLLEF</sequence>
<dbReference type="SUPFAM" id="SSF51679">
    <property type="entry name" value="Bacterial luciferase-like"/>
    <property type="match status" value="1"/>
</dbReference>